<proteinExistence type="predicted"/>
<evidence type="ECO:0000313" key="3">
    <source>
        <dbReference type="Proteomes" id="UP000254589"/>
    </source>
</evidence>
<dbReference type="PANTHER" id="PTHR43689">
    <property type="entry name" value="HYDROLASE"/>
    <property type="match status" value="1"/>
</dbReference>
<dbReference type="InterPro" id="IPR029058">
    <property type="entry name" value="AB_hydrolase_fold"/>
</dbReference>
<dbReference type="Proteomes" id="UP000254589">
    <property type="component" value="Unassembled WGS sequence"/>
</dbReference>
<dbReference type="PANTHER" id="PTHR43689:SF8">
    <property type="entry name" value="ALPHA_BETA-HYDROLASES SUPERFAMILY PROTEIN"/>
    <property type="match status" value="1"/>
</dbReference>
<comment type="caution">
    <text evidence="2">The sequence shown here is derived from an EMBL/GenBank/DDBJ whole genome shotgun (WGS) entry which is preliminary data.</text>
</comment>
<dbReference type="EMBL" id="UGSJ01000001">
    <property type="protein sequence ID" value="SUA89186.1"/>
    <property type="molecule type" value="Genomic_DNA"/>
</dbReference>
<accession>A0AAJ4Z9H6</accession>
<organism evidence="2 3">
    <name type="scientific">Pandoraea pulmonicola</name>
    <dbReference type="NCBI Taxonomy" id="93221"/>
    <lineage>
        <taxon>Bacteria</taxon>
        <taxon>Pseudomonadati</taxon>
        <taxon>Pseudomonadota</taxon>
        <taxon>Betaproteobacteria</taxon>
        <taxon>Burkholderiales</taxon>
        <taxon>Burkholderiaceae</taxon>
        <taxon>Pandoraea</taxon>
    </lineage>
</organism>
<reference evidence="2 3" key="1">
    <citation type="submission" date="2018-06" db="EMBL/GenBank/DDBJ databases">
        <authorList>
            <consortium name="Pathogen Informatics"/>
            <person name="Doyle S."/>
        </authorList>
    </citation>
    <scope>NUCLEOTIDE SEQUENCE [LARGE SCALE GENOMIC DNA]</scope>
    <source>
        <strain evidence="2 3">NCTC13159</strain>
    </source>
</reference>
<evidence type="ECO:0000259" key="1">
    <source>
        <dbReference type="Pfam" id="PF12697"/>
    </source>
</evidence>
<name>A0AAJ4Z9H6_PANPU</name>
<dbReference type="Pfam" id="PF12697">
    <property type="entry name" value="Abhydrolase_6"/>
    <property type="match status" value="1"/>
</dbReference>
<gene>
    <name evidence="2" type="ORF">NCTC13159_00648</name>
</gene>
<dbReference type="Gene3D" id="3.40.50.1820">
    <property type="entry name" value="alpha/beta hydrolase"/>
    <property type="match status" value="1"/>
</dbReference>
<protein>
    <submittedName>
        <fullName evidence="2">Haloalkane dehalogenase</fullName>
    </submittedName>
</protein>
<evidence type="ECO:0000313" key="2">
    <source>
        <dbReference type="EMBL" id="SUA89186.1"/>
    </source>
</evidence>
<feature type="domain" description="AB hydrolase-1" evidence="1">
    <location>
        <begin position="37"/>
        <end position="287"/>
    </location>
</feature>
<dbReference type="InterPro" id="IPR000073">
    <property type="entry name" value="AB_hydrolase_1"/>
</dbReference>
<sequence>MRSAVAPLGGVKPAGECTASIRLATTTNSMTRDIIHFSHGNGFPAGVYRKMLGALADEYDVRAIDRIGHDPRYPVTPGWRYLRNELVDTLERQYHGEPVWLVGHSLGGFLSLMAAIKAPQCVRGVVMIDSPIVTPGWRTKMLRLGLMTGLYERMSPAGVTKKRRDHWPGWEAAWQHFASKPAFARWDPDVLRDYIDCGTVPTGQGEARRLSFAREIEYRIYLTLPPRLAVRAMRGVAVPVGFLAGTESRELRQAGMGATRRIVGSHLRFVQGTHLFPMERPLETAQAVRDMLAQLRGAGRHPLAA</sequence>
<dbReference type="AlphaFoldDB" id="A0AAJ4Z9H6"/>
<dbReference type="SUPFAM" id="SSF53474">
    <property type="entry name" value="alpha/beta-Hydrolases"/>
    <property type="match status" value="1"/>
</dbReference>